<sequence>MLIIFQIIFAIIASILTLAIYSLVLYPFFWFILMKYKYGDKIKVFFNIGQGMLKEYKKGLIEKNDGVAFIRNMHQKNLKAMAFNYGSKVGFSFLDPELIKQVHQNHEYFIKMDATMAVTFLFGNSILYAKGKEWQKQRQFLGKSFHFDEIKSYFPQIKEICQNTFRNTYQKLTNEEQINIQAVKICETVTSEVIFRTFFGKTSQNLNITKKDGSQILLAFELVEVVKSAFQMLTIDKIALIKWIFLQRNSARYFRTEKEEDLFQRLTAIKECCLQIVQKRRDELIKEPTQAKKIFLDQYLIDTMQNQSSQVTDDEIIDNFCGMFFAGTDTTANMTGVALYYLSIYPEIQRQAREEIIKILSSKSNDKNPDSLFSQFSIEDLSNLDLINSILKESMRLIPPAIQVFPRIACQDIKIGEFEIKKGQLVTTNFVYNQSNPEIFPKPDNFDPFRWMNEDNTQSNTFNFTPFSQGPRNCIGQHLAMIEGKCMLVYILLLFDILPNPSVLVAKEVKVIYGFQNDNLIYFKKRQNII</sequence>
<dbReference type="EMBL" id="EU349033">
    <property type="protein sequence ID" value="ABY59964.1"/>
    <property type="molecule type" value="Genomic_DNA"/>
</dbReference>
<dbReference type="InterPro" id="IPR036396">
    <property type="entry name" value="Cyt_P450_sf"/>
</dbReference>
<evidence type="ECO:0000256" key="3">
    <source>
        <dbReference type="ARBA" id="ARBA00022723"/>
    </source>
</evidence>
<evidence type="ECO:0000313" key="10">
    <source>
        <dbReference type="EMBL" id="ABY59964.1"/>
    </source>
</evidence>
<evidence type="ECO:0000256" key="4">
    <source>
        <dbReference type="ARBA" id="ARBA00023002"/>
    </source>
</evidence>
<dbReference type="SUPFAM" id="SSF48264">
    <property type="entry name" value="Cytochrome P450"/>
    <property type="match status" value="1"/>
</dbReference>
<dbReference type="GO" id="GO:0020037">
    <property type="term" value="F:heme binding"/>
    <property type="evidence" value="ECO:0007669"/>
    <property type="project" value="InterPro"/>
</dbReference>
<organism evidence="10">
    <name type="scientific">Tetrahymena thermophila</name>
    <dbReference type="NCBI Taxonomy" id="5911"/>
    <lineage>
        <taxon>Eukaryota</taxon>
        <taxon>Sar</taxon>
        <taxon>Alveolata</taxon>
        <taxon>Ciliophora</taxon>
        <taxon>Intramacronucleata</taxon>
        <taxon>Oligohymenophorea</taxon>
        <taxon>Hymenostomatida</taxon>
        <taxon>Tetrahymenina</taxon>
        <taxon>Tetrahymenidae</taxon>
        <taxon>Tetrahymena</taxon>
    </lineage>
</organism>
<feature type="binding site" description="axial binding residue" evidence="7">
    <location>
        <position position="474"/>
    </location>
    <ligand>
        <name>heme</name>
        <dbReference type="ChEBI" id="CHEBI:30413"/>
    </ligand>
    <ligandPart>
        <name>Fe</name>
        <dbReference type="ChEBI" id="CHEBI:18248"/>
    </ligandPart>
</feature>
<dbReference type="PANTHER" id="PTHR24291:SF50">
    <property type="entry name" value="BIFUNCTIONAL ALBAFLAVENONE MONOOXYGENASE_TERPENE SYNTHASE"/>
    <property type="match status" value="1"/>
</dbReference>
<dbReference type="GO" id="GO:0004497">
    <property type="term" value="F:monooxygenase activity"/>
    <property type="evidence" value="ECO:0007669"/>
    <property type="project" value="UniProtKB-KW"/>
</dbReference>
<dbReference type="AlphaFoldDB" id="B0FSS1"/>
<keyword evidence="6 8" id="KW-0503">Monooxygenase</keyword>
<keyword evidence="3 7" id="KW-0479">Metal-binding</keyword>
<dbReference type="PROSITE" id="PS00086">
    <property type="entry name" value="CYTOCHROME_P450"/>
    <property type="match status" value="1"/>
</dbReference>
<protein>
    <submittedName>
        <fullName evidence="10">Cytochrome P450 monooxygenase CYP5005A6</fullName>
    </submittedName>
</protein>
<dbReference type="InterPro" id="IPR002401">
    <property type="entry name" value="Cyt_P450_E_grp-I"/>
</dbReference>
<evidence type="ECO:0000256" key="8">
    <source>
        <dbReference type="RuleBase" id="RU000461"/>
    </source>
</evidence>
<dbReference type="InterPro" id="IPR001128">
    <property type="entry name" value="Cyt_P450"/>
</dbReference>
<evidence type="ECO:0000256" key="5">
    <source>
        <dbReference type="ARBA" id="ARBA00023004"/>
    </source>
</evidence>
<keyword evidence="4 8" id="KW-0560">Oxidoreductase</keyword>
<keyword evidence="2 7" id="KW-0349">Heme</keyword>
<evidence type="ECO:0000256" key="7">
    <source>
        <dbReference type="PIRSR" id="PIRSR602401-1"/>
    </source>
</evidence>
<evidence type="ECO:0000256" key="9">
    <source>
        <dbReference type="SAM" id="Phobius"/>
    </source>
</evidence>
<keyword evidence="5 7" id="KW-0408">Iron</keyword>
<name>B0FSS1_TETTH</name>
<feature type="transmembrane region" description="Helical" evidence="9">
    <location>
        <begin position="6"/>
        <end position="33"/>
    </location>
</feature>
<dbReference type="PRINTS" id="PR00385">
    <property type="entry name" value="P450"/>
</dbReference>
<accession>B0FSS1</accession>
<dbReference type="InterPro" id="IPR050196">
    <property type="entry name" value="Cytochrome_P450_Monoox"/>
</dbReference>
<comment type="cofactor">
    <cofactor evidence="7">
        <name>heme</name>
        <dbReference type="ChEBI" id="CHEBI:30413"/>
    </cofactor>
</comment>
<evidence type="ECO:0000256" key="6">
    <source>
        <dbReference type="ARBA" id="ARBA00023033"/>
    </source>
</evidence>
<keyword evidence="9" id="KW-0812">Transmembrane</keyword>
<dbReference type="PRINTS" id="PR00463">
    <property type="entry name" value="EP450I"/>
</dbReference>
<keyword evidence="9" id="KW-1133">Transmembrane helix</keyword>
<evidence type="ECO:0000256" key="1">
    <source>
        <dbReference type="ARBA" id="ARBA00010617"/>
    </source>
</evidence>
<dbReference type="InterPro" id="IPR017972">
    <property type="entry name" value="Cyt_P450_CS"/>
</dbReference>
<proteinExistence type="inferred from homology"/>
<dbReference type="GO" id="GO:0016705">
    <property type="term" value="F:oxidoreductase activity, acting on paired donors, with incorporation or reduction of molecular oxygen"/>
    <property type="evidence" value="ECO:0007669"/>
    <property type="project" value="InterPro"/>
</dbReference>
<dbReference type="Gene3D" id="1.10.630.10">
    <property type="entry name" value="Cytochrome P450"/>
    <property type="match status" value="1"/>
</dbReference>
<dbReference type="CDD" id="cd20621">
    <property type="entry name" value="CYP5011A1-like"/>
    <property type="match status" value="1"/>
</dbReference>
<keyword evidence="9" id="KW-0472">Membrane</keyword>
<dbReference type="GO" id="GO:0005506">
    <property type="term" value="F:iron ion binding"/>
    <property type="evidence" value="ECO:0007669"/>
    <property type="project" value="InterPro"/>
</dbReference>
<gene>
    <name evidence="10" type="primary">CYP</name>
</gene>
<comment type="similarity">
    <text evidence="1 8">Belongs to the cytochrome P450 family.</text>
</comment>
<dbReference type="Pfam" id="PF00067">
    <property type="entry name" value="p450"/>
    <property type="match status" value="1"/>
</dbReference>
<dbReference type="PANTHER" id="PTHR24291">
    <property type="entry name" value="CYTOCHROME P450 FAMILY 4"/>
    <property type="match status" value="1"/>
</dbReference>
<reference evidence="10" key="1">
    <citation type="journal article" date="2009" name="BMC Genomics">
        <title>Genome-wide identification and characterization of cytochrome P450 monooxygenase genes in the ciliate Tetrahymena thermophila.</title>
        <authorList>
            <person name="Fu C."/>
            <person name="Xiong J."/>
            <person name="Miao W."/>
        </authorList>
    </citation>
    <scope>NUCLEOTIDE SEQUENCE</scope>
    <source>
        <strain evidence="10">SB210</strain>
    </source>
</reference>
<evidence type="ECO:0000256" key="2">
    <source>
        <dbReference type="ARBA" id="ARBA00022617"/>
    </source>
</evidence>